<feature type="region of interest" description="Disordered" evidence="4">
    <location>
        <begin position="1"/>
        <end position="29"/>
    </location>
</feature>
<dbReference type="CDD" id="cd18139">
    <property type="entry name" value="HLD_clamp_RarA"/>
    <property type="match status" value="1"/>
</dbReference>
<keyword evidence="2" id="KW-0547">Nucleotide-binding</keyword>
<dbReference type="CDD" id="cd00009">
    <property type="entry name" value="AAA"/>
    <property type="match status" value="1"/>
</dbReference>
<dbReference type="Gene3D" id="1.10.3710.10">
    <property type="entry name" value="DNA polymerase III clamp loader subunits, C-terminal domain"/>
    <property type="match status" value="1"/>
</dbReference>
<dbReference type="EMBL" id="JAVDWH010000001">
    <property type="protein sequence ID" value="MDR7086737.1"/>
    <property type="molecule type" value="Genomic_DNA"/>
</dbReference>
<dbReference type="SUPFAM" id="SSF48019">
    <property type="entry name" value="post-AAA+ oligomerization domain-like"/>
    <property type="match status" value="1"/>
</dbReference>
<dbReference type="Gene3D" id="3.40.50.300">
    <property type="entry name" value="P-loop containing nucleotide triphosphate hydrolases"/>
    <property type="match status" value="1"/>
</dbReference>
<accession>A0ABU1UNJ4</accession>
<dbReference type="PANTHER" id="PTHR13779">
    <property type="entry name" value="WERNER HELICASE-INTERACTING PROTEIN 1 FAMILY MEMBER"/>
    <property type="match status" value="1"/>
</dbReference>
<dbReference type="SMART" id="SM00382">
    <property type="entry name" value="AAA"/>
    <property type="match status" value="1"/>
</dbReference>
<evidence type="ECO:0000256" key="3">
    <source>
        <dbReference type="ARBA" id="ARBA00022840"/>
    </source>
</evidence>
<keyword evidence="7" id="KW-1185">Reference proteome</keyword>
<dbReference type="InterPro" id="IPR003593">
    <property type="entry name" value="AAA+_ATPase"/>
</dbReference>
<dbReference type="InterPro" id="IPR032423">
    <property type="entry name" value="AAA_assoc_2"/>
</dbReference>
<feature type="domain" description="AAA+ ATPase" evidence="5">
    <location>
        <begin position="63"/>
        <end position="179"/>
    </location>
</feature>
<dbReference type="Pfam" id="PF12002">
    <property type="entry name" value="MgsA_C"/>
    <property type="match status" value="1"/>
</dbReference>
<dbReference type="Gene3D" id="1.20.272.10">
    <property type="match status" value="1"/>
</dbReference>
<keyword evidence="3" id="KW-0067">ATP-binding</keyword>
<evidence type="ECO:0000256" key="1">
    <source>
        <dbReference type="ARBA" id="ARBA00008959"/>
    </source>
</evidence>
<sequence length="451" mass="47887">MTDGLFEIPDAPVPLPSGSLSGNNSSSAPLAVRMRPTSLDELVGQEHLLAPGSPLRQMIDDNKPLTILLWGPPGTGKTTIASLLSAHTERRFVEVSAVSAGVKEVREVIAGARRALANSGVETVLFVDEVHRFSKSQQDALLPGVENRWVSLVAATTENPHFSVISPLLSRSLLLTLESLTDDDISVLIDRALTDERGLNGTVTLDDDAKDHLVRLAGGDGRRALTYLEAAAGAATTQGKKAISVDDAALAVDKAAVRYDRQGDQHYDVTSAFIKSIRGSDVDASLHYLARMIEAGEDSRFIARRLMILASEDIGMADPSALQTAVAAAEAVAMIGFPEARLVLAQAVIALATAPKSNAVIRAIDSALADVRAGKVGTVPPALRDAHYSGAKKLGHGHDYLYAHSDPRGVVGQQYAPDDVDGAIYYEPGQHGAEAAIAERLARIRAILRER</sequence>
<dbReference type="InterPro" id="IPR051314">
    <property type="entry name" value="AAA_ATPase_RarA/MGS1/WRNIP1"/>
</dbReference>
<dbReference type="InterPro" id="IPR008921">
    <property type="entry name" value="DNA_pol3_clamp-load_cplx_C"/>
</dbReference>
<dbReference type="PANTHER" id="PTHR13779:SF7">
    <property type="entry name" value="ATPASE WRNIP1"/>
    <property type="match status" value="1"/>
</dbReference>
<comment type="similarity">
    <text evidence="1">Belongs to the AAA ATPase family. RarA/MGS1/WRNIP1 subfamily.</text>
</comment>
<comment type="caution">
    <text evidence="6">The sequence shown here is derived from an EMBL/GenBank/DDBJ whole genome shotgun (WGS) entry which is preliminary data.</text>
</comment>
<gene>
    <name evidence="6" type="ORF">J2X11_001576</name>
</gene>
<name>A0ABU1UNJ4_9ACTN</name>
<feature type="compositionally biased region" description="Low complexity" evidence="4">
    <location>
        <begin position="16"/>
        <end position="29"/>
    </location>
</feature>
<evidence type="ECO:0000256" key="4">
    <source>
        <dbReference type="SAM" id="MobiDB-lite"/>
    </source>
</evidence>
<evidence type="ECO:0000256" key="2">
    <source>
        <dbReference type="ARBA" id="ARBA00022741"/>
    </source>
</evidence>
<dbReference type="InterPro" id="IPR003959">
    <property type="entry name" value="ATPase_AAA_core"/>
</dbReference>
<dbReference type="InterPro" id="IPR027417">
    <property type="entry name" value="P-loop_NTPase"/>
</dbReference>
<evidence type="ECO:0000259" key="5">
    <source>
        <dbReference type="SMART" id="SM00382"/>
    </source>
</evidence>
<organism evidence="6 7">
    <name type="scientific">Aeromicrobium panaciterrae</name>
    <dbReference type="NCBI Taxonomy" id="363861"/>
    <lineage>
        <taxon>Bacteria</taxon>
        <taxon>Bacillati</taxon>
        <taxon>Actinomycetota</taxon>
        <taxon>Actinomycetes</taxon>
        <taxon>Propionibacteriales</taxon>
        <taxon>Nocardioidaceae</taxon>
        <taxon>Aeromicrobium</taxon>
    </lineage>
</organism>
<dbReference type="Proteomes" id="UP001257739">
    <property type="component" value="Unassembled WGS sequence"/>
</dbReference>
<dbReference type="Pfam" id="PF00004">
    <property type="entry name" value="AAA"/>
    <property type="match status" value="1"/>
</dbReference>
<proteinExistence type="inferred from homology"/>
<dbReference type="Pfam" id="PF16193">
    <property type="entry name" value="AAA_assoc_2"/>
    <property type="match status" value="1"/>
</dbReference>
<dbReference type="RefSeq" id="WP_309969155.1">
    <property type="nucleotide sequence ID" value="NZ_JAVDWH010000001.1"/>
</dbReference>
<dbReference type="Gene3D" id="1.10.8.60">
    <property type="match status" value="1"/>
</dbReference>
<reference evidence="6 7" key="1">
    <citation type="submission" date="2023-07" db="EMBL/GenBank/DDBJ databases">
        <title>Sorghum-associated microbial communities from plants grown in Nebraska, USA.</title>
        <authorList>
            <person name="Schachtman D."/>
        </authorList>
    </citation>
    <scope>NUCLEOTIDE SEQUENCE [LARGE SCALE GENOMIC DNA]</scope>
    <source>
        <strain evidence="6 7">BE248</strain>
    </source>
</reference>
<protein>
    <submittedName>
        <fullName evidence="6">ATPase</fullName>
    </submittedName>
</protein>
<evidence type="ECO:0000313" key="7">
    <source>
        <dbReference type="Proteomes" id="UP001257739"/>
    </source>
</evidence>
<dbReference type="SUPFAM" id="SSF52540">
    <property type="entry name" value="P-loop containing nucleoside triphosphate hydrolases"/>
    <property type="match status" value="1"/>
</dbReference>
<dbReference type="InterPro" id="IPR021886">
    <property type="entry name" value="MgsA_C"/>
</dbReference>
<evidence type="ECO:0000313" key="6">
    <source>
        <dbReference type="EMBL" id="MDR7086737.1"/>
    </source>
</evidence>